<comment type="catalytic activity">
    <reaction evidence="13">
        <text>L-alpha-aminoacyl-L-lysine(out) = L-alpha-aminoacyl-L-lysine(in)</text>
        <dbReference type="Rhea" id="RHEA:79383"/>
        <dbReference type="ChEBI" id="CHEBI:229966"/>
    </reaction>
</comment>
<keyword evidence="7" id="KW-0458">Lysosome</keyword>
<comment type="catalytic activity">
    <reaction evidence="10">
        <text>L-alpha-aminoacyl-L-arginine(out) = L-alpha-aminoacyl-L-arginine(in)</text>
        <dbReference type="Rhea" id="RHEA:79367"/>
        <dbReference type="ChEBI" id="CHEBI:229968"/>
    </reaction>
</comment>
<proteinExistence type="inferred from homology"/>
<comment type="catalytic activity">
    <reaction evidence="16">
        <text>L-lysyl-L-lysine(out) = L-lysyl-L-lysine(in)</text>
        <dbReference type="Rhea" id="RHEA:79403"/>
        <dbReference type="ChEBI" id="CHEBI:229956"/>
    </reaction>
</comment>
<feature type="domain" description="Major facilitator superfamily (MFS) profile" evidence="26">
    <location>
        <begin position="1"/>
        <end position="406"/>
    </location>
</feature>
<evidence type="ECO:0000256" key="13">
    <source>
        <dbReference type="ARBA" id="ARBA00044893"/>
    </source>
</evidence>
<dbReference type="InterPro" id="IPR020846">
    <property type="entry name" value="MFS_dom"/>
</dbReference>
<comment type="catalytic activity">
    <reaction evidence="14">
        <text>L-aspartyl-L-lysine(out) = L-aspartyl-L-lysine(in)</text>
        <dbReference type="Rhea" id="RHEA:79411"/>
        <dbReference type="ChEBI" id="CHEBI:229953"/>
    </reaction>
</comment>
<evidence type="ECO:0000256" key="7">
    <source>
        <dbReference type="ARBA" id="ARBA00023228"/>
    </source>
</evidence>
<evidence type="ECO:0000256" key="21">
    <source>
        <dbReference type="ARBA" id="ARBA00044985"/>
    </source>
</evidence>
<protein>
    <recommendedName>
        <fullName evidence="21">Lysosomal dipeptide transporter MFSD1</fullName>
    </recommendedName>
    <alternativeName>
        <fullName evidence="22">Major facilitator superfamily domain-containing protein 1</fullName>
    </alternativeName>
</protein>
<evidence type="ECO:0000256" key="24">
    <source>
        <dbReference type="ARBA" id="ARBA00046376"/>
    </source>
</evidence>
<evidence type="ECO:0000256" key="18">
    <source>
        <dbReference type="ARBA" id="ARBA00044912"/>
    </source>
</evidence>
<dbReference type="EMBL" id="WJQU01000001">
    <property type="protein sequence ID" value="KAJ6649777.1"/>
    <property type="molecule type" value="Genomic_DNA"/>
</dbReference>
<accession>A0A9Q0S907</accession>
<evidence type="ECO:0000256" key="2">
    <source>
        <dbReference type="ARBA" id="ARBA00008335"/>
    </source>
</evidence>
<evidence type="ECO:0000256" key="22">
    <source>
        <dbReference type="ARBA" id="ARBA00045018"/>
    </source>
</evidence>
<dbReference type="AlphaFoldDB" id="A0A9Q0S907"/>
<dbReference type="InterPro" id="IPR011701">
    <property type="entry name" value="MFS"/>
</dbReference>
<dbReference type="Proteomes" id="UP001151699">
    <property type="component" value="Chromosome A"/>
</dbReference>
<comment type="catalytic activity">
    <reaction evidence="8">
        <text>L-lysyl-L-alanine(out) = L-lysyl-L-alanine(in)</text>
        <dbReference type="Rhea" id="RHEA:79399"/>
        <dbReference type="ChEBI" id="CHEBI:229954"/>
    </reaction>
</comment>
<comment type="similarity">
    <text evidence="2">Belongs to the major facilitator superfamily.</text>
</comment>
<comment type="catalytic activity">
    <reaction evidence="19">
        <text>L-alanyl-L-lysine(out) = L-alanyl-L-lysine(in)</text>
        <dbReference type="Rhea" id="RHEA:79415"/>
        <dbReference type="ChEBI" id="CHEBI:192470"/>
    </reaction>
</comment>
<dbReference type="Pfam" id="PF07690">
    <property type="entry name" value="MFS_1"/>
    <property type="match status" value="1"/>
</dbReference>
<dbReference type="PROSITE" id="PS50850">
    <property type="entry name" value="MFS"/>
    <property type="match status" value="1"/>
</dbReference>
<keyword evidence="4 25" id="KW-0812">Transmembrane</keyword>
<evidence type="ECO:0000256" key="23">
    <source>
        <dbReference type="ARBA" id="ARBA00045709"/>
    </source>
</evidence>
<dbReference type="GO" id="GO:0005765">
    <property type="term" value="C:lysosomal membrane"/>
    <property type="evidence" value="ECO:0007669"/>
    <property type="project" value="UniProtKB-SubCell"/>
</dbReference>
<keyword evidence="6 25" id="KW-0472">Membrane</keyword>
<evidence type="ECO:0000256" key="12">
    <source>
        <dbReference type="ARBA" id="ARBA00044891"/>
    </source>
</evidence>
<comment type="catalytic activity">
    <reaction evidence="9">
        <text>L-histidyl-glycine(out) = L-histidyl-glycine(in)</text>
        <dbReference type="Rhea" id="RHEA:79395"/>
        <dbReference type="ChEBI" id="CHEBI:229957"/>
    </reaction>
</comment>
<evidence type="ECO:0000256" key="25">
    <source>
        <dbReference type="SAM" id="Phobius"/>
    </source>
</evidence>
<comment type="catalytic activity">
    <reaction evidence="12">
        <text>L-lysyl-L-alpha-amino acid(out) = L-lysyl-L-alpha-amino acid(in)</text>
        <dbReference type="Rhea" id="RHEA:79387"/>
        <dbReference type="ChEBI" id="CHEBI:229965"/>
    </reaction>
</comment>
<comment type="function">
    <text evidence="23">Lysosomal dipeptide uniporter that selectively exports lysine, arginine or histidine-containing dipeptides with a net positive charge from the lysosome lumen into the cytosol. Could play a role in a specific type of protein O-glycosylation indirectly regulating macrophages migration and tissue invasion. Also essential for liver homeostasis.</text>
</comment>
<evidence type="ECO:0000259" key="26">
    <source>
        <dbReference type="PROSITE" id="PS50850"/>
    </source>
</evidence>
<sequence>MTVKGSRILTAIIRLEGSYFCYDNPGALQDNFKKDLDLSTTQFVWLYSIYSWPNVILCFIGGFLIDRVFGTRLGTIIYLFILLIGQLLFAFGGLLDIFWLMIVGRFVFGIGAESLAVAQNNYAVLWFKGKELNMVFGLQLSFARVGSTVNFMVMESVYKYVNQFYKGPMCIGVVLLFASTTCIMSFICALFLGWMDKRAQRILRRNDNPGGEIARLSDVKTFKLTFWMVSIICVAYYVAIFPFIALGKVFFMRKYDFSAEEANTVNSIVYIISAVASPVFGLVIDKTGRNVMWVFLSVFVTICAHSILAFTFLNPYVGMTIMGLAYSMLASSLWPLVALIIPEYQLGTAYGICQAVQNLGLAVISMFAGMIVDHGGYFMLEIFFIGWLTIALFATVVMWLYDSNKKGNLNMTPSEREQHIDSLTSIASAKMMGSSSVEEISPEDILNQSTPALRNRYIRRTGVEGGTASDCEPLLDQ</sequence>
<comment type="catalytic activity">
    <reaction evidence="11">
        <text>L-alpha-aminoacyl-L-histidine(out) = L-alpha-aminoacyl-L-histidine(in)</text>
        <dbReference type="Rhea" id="RHEA:79375"/>
        <dbReference type="ChEBI" id="CHEBI:229967"/>
    </reaction>
</comment>
<feature type="transmembrane region" description="Helical" evidence="25">
    <location>
        <begin position="77"/>
        <end position="100"/>
    </location>
</feature>
<feature type="transmembrane region" description="Helical" evidence="25">
    <location>
        <begin position="377"/>
        <end position="401"/>
    </location>
</feature>
<organism evidence="27 28">
    <name type="scientific">Pseudolycoriella hygida</name>
    <dbReference type="NCBI Taxonomy" id="35572"/>
    <lineage>
        <taxon>Eukaryota</taxon>
        <taxon>Metazoa</taxon>
        <taxon>Ecdysozoa</taxon>
        <taxon>Arthropoda</taxon>
        <taxon>Hexapoda</taxon>
        <taxon>Insecta</taxon>
        <taxon>Pterygota</taxon>
        <taxon>Neoptera</taxon>
        <taxon>Endopterygota</taxon>
        <taxon>Diptera</taxon>
        <taxon>Nematocera</taxon>
        <taxon>Sciaroidea</taxon>
        <taxon>Sciaridae</taxon>
        <taxon>Pseudolycoriella</taxon>
    </lineage>
</organism>
<dbReference type="CDD" id="cd17340">
    <property type="entry name" value="MFS_MFSD1"/>
    <property type="match status" value="1"/>
</dbReference>
<comment type="catalytic activity">
    <reaction evidence="20">
        <text>L-lysyl-glycine(out) = L-lysyl-glycine(in)</text>
        <dbReference type="Rhea" id="RHEA:79407"/>
        <dbReference type="ChEBI" id="CHEBI:191202"/>
    </reaction>
</comment>
<gene>
    <name evidence="27" type="primary">Mfsd1</name>
    <name evidence="27" type="ORF">Bhyg_05017</name>
</gene>
<evidence type="ECO:0000256" key="4">
    <source>
        <dbReference type="ARBA" id="ARBA00022692"/>
    </source>
</evidence>
<feature type="transmembrane region" description="Helical" evidence="25">
    <location>
        <begin position="291"/>
        <end position="313"/>
    </location>
</feature>
<evidence type="ECO:0000313" key="28">
    <source>
        <dbReference type="Proteomes" id="UP001151699"/>
    </source>
</evidence>
<dbReference type="InterPro" id="IPR052187">
    <property type="entry name" value="MFSD1"/>
</dbReference>
<keyword evidence="28" id="KW-1185">Reference proteome</keyword>
<feature type="transmembrane region" description="Helical" evidence="25">
    <location>
        <begin position="348"/>
        <end position="371"/>
    </location>
</feature>
<feature type="transmembrane region" description="Helical" evidence="25">
    <location>
        <begin position="267"/>
        <end position="284"/>
    </location>
</feature>
<keyword evidence="3" id="KW-0813">Transport</keyword>
<feature type="transmembrane region" description="Helical" evidence="25">
    <location>
        <begin position="44"/>
        <end position="65"/>
    </location>
</feature>
<dbReference type="SUPFAM" id="SSF103473">
    <property type="entry name" value="MFS general substrate transporter"/>
    <property type="match status" value="1"/>
</dbReference>
<keyword evidence="5 25" id="KW-1133">Transmembrane helix</keyword>
<dbReference type="PANTHER" id="PTHR23512">
    <property type="entry name" value="MAJOR FACILITATOR SUPERFAMILY DOMAIN-CONTAINING PROTEIN 1"/>
    <property type="match status" value="1"/>
</dbReference>
<evidence type="ECO:0000256" key="8">
    <source>
        <dbReference type="ARBA" id="ARBA00044876"/>
    </source>
</evidence>
<evidence type="ECO:0000256" key="16">
    <source>
        <dbReference type="ARBA" id="ARBA00044900"/>
    </source>
</evidence>
<feature type="transmembrane region" description="Helical" evidence="25">
    <location>
        <begin position="319"/>
        <end position="341"/>
    </location>
</feature>
<dbReference type="PANTHER" id="PTHR23512:SF3">
    <property type="entry name" value="MAJOR FACILITATOR SUPERFAMILY DOMAIN-CONTAINING PROTEIN 1"/>
    <property type="match status" value="1"/>
</dbReference>
<evidence type="ECO:0000256" key="11">
    <source>
        <dbReference type="ARBA" id="ARBA00044884"/>
    </source>
</evidence>
<evidence type="ECO:0000256" key="10">
    <source>
        <dbReference type="ARBA" id="ARBA00044881"/>
    </source>
</evidence>
<dbReference type="InterPro" id="IPR036259">
    <property type="entry name" value="MFS_trans_sf"/>
</dbReference>
<evidence type="ECO:0000256" key="20">
    <source>
        <dbReference type="ARBA" id="ARBA00044924"/>
    </source>
</evidence>
<evidence type="ECO:0000256" key="3">
    <source>
        <dbReference type="ARBA" id="ARBA00022448"/>
    </source>
</evidence>
<comment type="caution">
    <text evidence="27">The sequence shown here is derived from an EMBL/GenBank/DDBJ whole genome shotgun (WGS) entry which is preliminary data.</text>
</comment>
<evidence type="ECO:0000256" key="1">
    <source>
        <dbReference type="ARBA" id="ARBA00004155"/>
    </source>
</evidence>
<evidence type="ECO:0000256" key="15">
    <source>
        <dbReference type="ARBA" id="ARBA00044899"/>
    </source>
</evidence>
<comment type="catalytic activity">
    <reaction evidence="18">
        <text>L-histidyl-L-alpha-amino acid(out) = L-histidyl-L-alpha-amino acid(in)</text>
        <dbReference type="Rhea" id="RHEA:79379"/>
        <dbReference type="ChEBI" id="CHEBI:229964"/>
    </reaction>
</comment>
<comment type="catalytic activity">
    <reaction evidence="15">
        <text>L-arginyl-L-alpha-amino acid(out) = L-arginyl-L-alpha-amino acid(in)</text>
        <dbReference type="Rhea" id="RHEA:79371"/>
        <dbReference type="ChEBI" id="CHEBI:84315"/>
    </reaction>
</comment>
<evidence type="ECO:0000256" key="14">
    <source>
        <dbReference type="ARBA" id="ARBA00044898"/>
    </source>
</evidence>
<feature type="transmembrane region" description="Helical" evidence="25">
    <location>
        <begin position="173"/>
        <end position="195"/>
    </location>
</feature>
<evidence type="ECO:0000256" key="19">
    <source>
        <dbReference type="ARBA" id="ARBA00044919"/>
    </source>
</evidence>
<dbReference type="Gene3D" id="1.20.1250.20">
    <property type="entry name" value="MFS general substrate transporter like domains"/>
    <property type="match status" value="2"/>
</dbReference>
<name>A0A9Q0S907_9DIPT</name>
<feature type="transmembrane region" description="Helical" evidence="25">
    <location>
        <begin position="224"/>
        <end position="247"/>
    </location>
</feature>
<comment type="subcellular location">
    <subcellularLocation>
        <location evidence="1">Lysosome membrane</location>
        <topology evidence="1">Multi-pass membrane protein</topology>
    </subcellularLocation>
</comment>
<evidence type="ECO:0000313" key="27">
    <source>
        <dbReference type="EMBL" id="KAJ6649777.1"/>
    </source>
</evidence>
<reference evidence="27" key="1">
    <citation type="submission" date="2022-07" db="EMBL/GenBank/DDBJ databases">
        <authorList>
            <person name="Trinca V."/>
            <person name="Uliana J.V.C."/>
            <person name="Torres T.T."/>
            <person name="Ward R.J."/>
            <person name="Monesi N."/>
        </authorList>
    </citation>
    <scope>NUCLEOTIDE SEQUENCE</scope>
    <source>
        <strain evidence="27">HSMRA1968</strain>
        <tissue evidence="27">Whole embryos</tissue>
    </source>
</reference>
<comment type="catalytic activity">
    <reaction evidence="17">
        <text>L-arginyl-glycine(out) = L-arginyl-glycine(in)</text>
        <dbReference type="Rhea" id="RHEA:79391"/>
        <dbReference type="ChEBI" id="CHEBI:229955"/>
    </reaction>
</comment>
<dbReference type="OrthoDB" id="424834at2759"/>
<evidence type="ECO:0000256" key="9">
    <source>
        <dbReference type="ARBA" id="ARBA00044878"/>
    </source>
</evidence>
<evidence type="ECO:0000256" key="5">
    <source>
        <dbReference type="ARBA" id="ARBA00022989"/>
    </source>
</evidence>
<evidence type="ECO:0000256" key="6">
    <source>
        <dbReference type="ARBA" id="ARBA00023136"/>
    </source>
</evidence>
<evidence type="ECO:0000256" key="17">
    <source>
        <dbReference type="ARBA" id="ARBA00044903"/>
    </source>
</evidence>
<comment type="subunit">
    <text evidence="24">Homodimer. Interacts with lysosomal protein GLMP (via lumenal domain); the interaction starts while both proteins are still in the endoplasmic reticulum and is required for stabilization of MFSD1 in lysosomes but has no direct effect on its targeting to lysosomes or transporter activity.</text>
</comment>
<dbReference type="GO" id="GO:0022857">
    <property type="term" value="F:transmembrane transporter activity"/>
    <property type="evidence" value="ECO:0007669"/>
    <property type="project" value="InterPro"/>
</dbReference>